<dbReference type="InterPro" id="IPR014746">
    <property type="entry name" value="Gln_synth/guanido_kin_cat_dom"/>
</dbReference>
<name>A0ABU7Z6S9_9MICO</name>
<evidence type="ECO:0000256" key="5">
    <source>
        <dbReference type="HAMAP-Rule" id="MF_01609"/>
    </source>
</evidence>
<dbReference type="PANTHER" id="PTHR36510">
    <property type="entry name" value="GLUTAMATE--CYSTEINE LIGASE 2-RELATED"/>
    <property type="match status" value="1"/>
</dbReference>
<dbReference type="Gene3D" id="3.30.590.20">
    <property type="match status" value="1"/>
</dbReference>
<dbReference type="EMBL" id="JBAGLP010000117">
    <property type="protein sequence ID" value="MEG3615204.1"/>
    <property type="molecule type" value="Genomic_DNA"/>
</dbReference>
<dbReference type="InterPro" id="IPR011793">
    <property type="entry name" value="YbdK"/>
</dbReference>
<dbReference type="Pfam" id="PF04107">
    <property type="entry name" value="GCS2"/>
    <property type="match status" value="1"/>
</dbReference>
<gene>
    <name evidence="6" type="ORF">V5O49_08750</name>
</gene>
<dbReference type="InterPro" id="IPR050141">
    <property type="entry name" value="GCL_type2/YbdK_subfam"/>
</dbReference>
<evidence type="ECO:0000256" key="3">
    <source>
        <dbReference type="ARBA" id="ARBA00022840"/>
    </source>
</evidence>
<proteinExistence type="inferred from homology"/>
<evidence type="ECO:0000256" key="4">
    <source>
        <dbReference type="ARBA" id="ARBA00048819"/>
    </source>
</evidence>
<dbReference type="EC" id="6.3.2.2" evidence="5"/>
<sequence length="367" mass="39370">MTEPRTMGVEEEFLLVGPDGSPVAKAAEALEASGHSTKGGGTGALEPEFMEEQLETATHPRSALEDLSAEIRAGRARAQDAADRVDARAVALATSPVRFTGTTMPGVRYQEARRAFGLTAREQLTSGCHVHVAVADEAEGVDVLDRIGPWLPTLLALSTNSPFWQGEDTDYASFRSQVWARWPTAGPTRRFGTPEAYHAAVDAIVATDTVLDRGMVHFDARLSPKYPTVEIRVADVCLHPDTATLQAALSRGLVETAAREAREGSEMTRTYPELLRTAAWRAGRSGLSGDLVSPLTWRPAAAHDVVGQLVAHVREALIDAGDLEAVTELLGRLWSTGGGAALQRAWFVESGGDLHHVAERAVEVTHS</sequence>
<dbReference type="Proteomes" id="UP001310387">
    <property type="component" value="Unassembled WGS sequence"/>
</dbReference>
<dbReference type="RefSeq" id="WP_332901882.1">
    <property type="nucleotide sequence ID" value="NZ_JBAGLP010000117.1"/>
</dbReference>
<evidence type="ECO:0000313" key="6">
    <source>
        <dbReference type="EMBL" id="MEG3615204.1"/>
    </source>
</evidence>
<keyword evidence="7" id="KW-1185">Reference proteome</keyword>
<comment type="function">
    <text evidence="5">ATP-dependent carboxylate-amine ligase which exhibits weak glutamate--cysteine ligase activity.</text>
</comment>
<organism evidence="6 7">
    <name type="scientific">Isoptericola haloaureus</name>
    <dbReference type="NCBI Taxonomy" id="1542902"/>
    <lineage>
        <taxon>Bacteria</taxon>
        <taxon>Bacillati</taxon>
        <taxon>Actinomycetota</taxon>
        <taxon>Actinomycetes</taxon>
        <taxon>Micrococcales</taxon>
        <taxon>Promicromonosporaceae</taxon>
        <taxon>Isoptericola</taxon>
    </lineage>
</organism>
<dbReference type="NCBIfam" id="TIGR02050">
    <property type="entry name" value="gshA_cyan_rel"/>
    <property type="match status" value="1"/>
</dbReference>
<evidence type="ECO:0000256" key="2">
    <source>
        <dbReference type="ARBA" id="ARBA00022741"/>
    </source>
</evidence>
<keyword evidence="1 5" id="KW-0436">Ligase</keyword>
<comment type="caution">
    <text evidence="6">The sequence shown here is derived from an EMBL/GenBank/DDBJ whole genome shotgun (WGS) entry which is preliminary data.</text>
</comment>
<reference evidence="6" key="2">
    <citation type="submission" date="2024-02" db="EMBL/GenBank/DDBJ databases">
        <authorList>
            <person name="Prathaban M."/>
            <person name="Mythili R."/>
            <person name="Sharmila Devi N."/>
            <person name="Sobanaa M."/>
            <person name="Prathiviraj R."/>
            <person name="Selvin J."/>
        </authorList>
    </citation>
    <scope>NUCLEOTIDE SEQUENCE</scope>
    <source>
        <strain evidence="6">MP1014</strain>
    </source>
</reference>
<dbReference type="GO" id="GO:0004357">
    <property type="term" value="F:glutamate-cysteine ligase activity"/>
    <property type="evidence" value="ECO:0007669"/>
    <property type="project" value="UniProtKB-EC"/>
</dbReference>
<keyword evidence="3 5" id="KW-0067">ATP-binding</keyword>
<comment type="similarity">
    <text evidence="5">Belongs to the glutamate--cysteine ligase type 2 family. YbdK subfamily.</text>
</comment>
<dbReference type="InterPro" id="IPR006336">
    <property type="entry name" value="GCS2"/>
</dbReference>
<accession>A0ABU7Z6S9</accession>
<dbReference type="PANTHER" id="PTHR36510:SF1">
    <property type="entry name" value="GLUTAMATE--CYSTEINE LIGASE 2-RELATED"/>
    <property type="match status" value="1"/>
</dbReference>
<evidence type="ECO:0000313" key="7">
    <source>
        <dbReference type="Proteomes" id="UP001310387"/>
    </source>
</evidence>
<protein>
    <recommendedName>
        <fullName evidence="5">Putative glutamate--cysteine ligase 2</fullName>
        <ecNumber evidence="5">6.3.2.2</ecNumber>
    </recommendedName>
    <alternativeName>
        <fullName evidence="5">Gamma-glutamylcysteine synthetase 2</fullName>
        <shortName evidence="5">GCS 2</shortName>
        <shortName evidence="5">Gamma-GCS 2</shortName>
    </alternativeName>
</protein>
<dbReference type="HAMAP" id="MF_01609">
    <property type="entry name" value="Glu_cys_ligase_2"/>
    <property type="match status" value="1"/>
</dbReference>
<comment type="catalytic activity">
    <reaction evidence="4 5">
        <text>L-cysteine + L-glutamate + ATP = gamma-L-glutamyl-L-cysteine + ADP + phosphate + H(+)</text>
        <dbReference type="Rhea" id="RHEA:13285"/>
        <dbReference type="ChEBI" id="CHEBI:15378"/>
        <dbReference type="ChEBI" id="CHEBI:29985"/>
        <dbReference type="ChEBI" id="CHEBI:30616"/>
        <dbReference type="ChEBI" id="CHEBI:35235"/>
        <dbReference type="ChEBI" id="CHEBI:43474"/>
        <dbReference type="ChEBI" id="CHEBI:58173"/>
        <dbReference type="ChEBI" id="CHEBI:456216"/>
        <dbReference type="EC" id="6.3.2.2"/>
    </reaction>
</comment>
<evidence type="ECO:0000256" key="1">
    <source>
        <dbReference type="ARBA" id="ARBA00022598"/>
    </source>
</evidence>
<dbReference type="SUPFAM" id="SSF55931">
    <property type="entry name" value="Glutamine synthetase/guanido kinase"/>
    <property type="match status" value="1"/>
</dbReference>
<reference evidence="6" key="1">
    <citation type="journal article" date="2024" name="Antonie Van Leeuwenhoek">
        <title>Isoptericola haloaureus sp. nov., a dimorphic actinobacterium isolated from mangrove sediments of southeast India, implicating biosaline agricultural significance through nitrogen fixation and salt tolerance genes.</title>
        <authorList>
            <person name="Prathaban M."/>
            <person name="Prathiviraj R."/>
            <person name="Ravichandran M."/>
            <person name="Natarajan S.D."/>
            <person name="Sobanaa M."/>
            <person name="Hari Krishna Kumar S."/>
            <person name="Chandrasekar V."/>
            <person name="Selvin J."/>
        </authorList>
    </citation>
    <scope>NUCLEOTIDE SEQUENCE</scope>
    <source>
        <strain evidence="6">MP1014</strain>
    </source>
</reference>
<keyword evidence="2 5" id="KW-0547">Nucleotide-binding</keyword>
<dbReference type="NCBIfam" id="NF010041">
    <property type="entry name" value="PRK13517.1-1"/>
    <property type="match status" value="1"/>
</dbReference>